<organism evidence="2 3">
    <name type="scientific">Bythopirellula polymerisocia</name>
    <dbReference type="NCBI Taxonomy" id="2528003"/>
    <lineage>
        <taxon>Bacteria</taxon>
        <taxon>Pseudomonadati</taxon>
        <taxon>Planctomycetota</taxon>
        <taxon>Planctomycetia</taxon>
        <taxon>Pirellulales</taxon>
        <taxon>Lacipirellulaceae</taxon>
        <taxon>Bythopirellula</taxon>
    </lineage>
</organism>
<evidence type="ECO:0000259" key="1">
    <source>
        <dbReference type="Pfam" id="PF16363"/>
    </source>
</evidence>
<keyword evidence="2" id="KW-0456">Lyase</keyword>
<dbReference type="Proteomes" id="UP000318437">
    <property type="component" value="Unassembled WGS sequence"/>
</dbReference>
<feature type="domain" description="NAD(P)-binding" evidence="1">
    <location>
        <begin position="83"/>
        <end position="157"/>
    </location>
</feature>
<accession>A0A5C6CZ47</accession>
<dbReference type="PANTHER" id="PTHR43000">
    <property type="entry name" value="DTDP-D-GLUCOSE 4,6-DEHYDRATASE-RELATED"/>
    <property type="match status" value="1"/>
</dbReference>
<feature type="domain" description="NAD(P)-binding" evidence="1">
    <location>
        <begin position="16"/>
        <end position="61"/>
    </location>
</feature>
<dbReference type="EC" id="4.2.1.46" evidence="2"/>
<evidence type="ECO:0000313" key="3">
    <source>
        <dbReference type="Proteomes" id="UP000318437"/>
    </source>
</evidence>
<reference evidence="2 3" key="1">
    <citation type="submission" date="2019-02" db="EMBL/GenBank/DDBJ databases">
        <title>Deep-cultivation of Planctomycetes and their phenomic and genomic characterization uncovers novel biology.</title>
        <authorList>
            <person name="Wiegand S."/>
            <person name="Jogler M."/>
            <person name="Boedeker C."/>
            <person name="Pinto D."/>
            <person name="Vollmers J."/>
            <person name="Rivas-Marin E."/>
            <person name="Kohn T."/>
            <person name="Peeters S.H."/>
            <person name="Heuer A."/>
            <person name="Rast P."/>
            <person name="Oberbeckmann S."/>
            <person name="Bunk B."/>
            <person name="Jeske O."/>
            <person name="Meyerdierks A."/>
            <person name="Storesund J.E."/>
            <person name="Kallscheuer N."/>
            <person name="Luecker S."/>
            <person name="Lage O.M."/>
            <person name="Pohl T."/>
            <person name="Merkel B.J."/>
            <person name="Hornburger P."/>
            <person name="Mueller R.-W."/>
            <person name="Bruemmer F."/>
            <person name="Labrenz M."/>
            <person name="Spormann A.M."/>
            <person name="Op Den Camp H."/>
            <person name="Overmann J."/>
            <person name="Amann R."/>
            <person name="Jetten M.S.M."/>
            <person name="Mascher T."/>
            <person name="Medema M.H."/>
            <person name="Devos D.P."/>
            <person name="Kaster A.-K."/>
            <person name="Ovreas L."/>
            <person name="Rohde M."/>
            <person name="Galperin M.Y."/>
            <person name="Jogler C."/>
        </authorList>
    </citation>
    <scope>NUCLEOTIDE SEQUENCE [LARGE SCALE GENOMIC DNA]</scope>
    <source>
        <strain evidence="2 3">Pla144</strain>
    </source>
</reference>
<dbReference type="AlphaFoldDB" id="A0A5C6CZ47"/>
<gene>
    <name evidence="2" type="primary">rffG_1</name>
    <name evidence="2" type="ORF">Pla144_04670</name>
</gene>
<name>A0A5C6CZ47_9BACT</name>
<dbReference type="Pfam" id="PF16363">
    <property type="entry name" value="GDP_Man_Dehyd"/>
    <property type="match status" value="2"/>
</dbReference>
<protein>
    <submittedName>
        <fullName evidence="2">dTDP-glucose 4,6-dehydratase 2</fullName>
        <ecNumber evidence="2">4.2.1.46</ecNumber>
    </submittedName>
</protein>
<comment type="caution">
    <text evidence="2">The sequence shown here is derived from an EMBL/GenBank/DDBJ whole genome shotgun (WGS) entry which is preliminary data.</text>
</comment>
<dbReference type="InterPro" id="IPR036291">
    <property type="entry name" value="NAD(P)-bd_dom_sf"/>
</dbReference>
<evidence type="ECO:0000313" key="2">
    <source>
        <dbReference type="EMBL" id="TWU29688.1"/>
    </source>
</evidence>
<dbReference type="GO" id="GO:0008460">
    <property type="term" value="F:dTDP-glucose 4,6-dehydratase activity"/>
    <property type="evidence" value="ECO:0007669"/>
    <property type="project" value="UniProtKB-EC"/>
</dbReference>
<dbReference type="Gene3D" id="3.40.50.720">
    <property type="entry name" value="NAD(P)-binding Rossmann-like Domain"/>
    <property type="match status" value="2"/>
</dbReference>
<dbReference type="Gene3D" id="3.90.25.10">
    <property type="entry name" value="UDP-galactose 4-epimerase, domain 1"/>
    <property type="match status" value="1"/>
</dbReference>
<proteinExistence type="predicted"/>
<dbReference type="EMBL" id="SJPS01000001">
    <property type="protein sequence ID" value="TWU29688.1"/>
    <property type="molecule type" value="Genomic_DNA"/>
</dbReference>
<keyword evidence="3" id="KW-1185">Reference proteome</keyword>
<dbReference type="SUPFAM" id="SSF51735">
    <property type="entry name" value="NAD(P)-binding Rossmann-fold domains"/>
    <property type="match status" value="1"/>
</dbReference>
<dbReference type="InterPro" id="IPR016040">
    <property type="entry name" value="NAD(P)-bd_dom"/>
</dbReference>
<sequence length="179" mass="19743">MEAATSYWRELPPTERDIFRFLNVSTDEVYGAASQGDCFDEQSPLAPNSPYAASKAAGELLAPCGGLLSGTCGDSGKKPARGSYVVGGNCCLTNREVVATICDHVDQLLDDGAIRHELVSQVADRPGHDRRYAVDASHLRAKMGWKPQIDFKSELRETVRWYLKNTDWVENVSRRAVSH</sequence>